<dbReference type="Proteomes" id="UP001303408">
    <property type="component" value="Chromosome"/>
</dbReference>
<feature type="domain" description="SAF" evidence="1">
    <location>
        <begin position="47"/>
        <end position="107"/>
    </location>
</feature>
<dbReference type="EMBL" id="CP134880">
    <property type="protein sequence ID" value="WNM26697.1"/>
    <property type="molecule type" value="Genomic_DNA"/>
</dbReference>
<name>A0AA96J8X6_9MICO</name>
<reference evidence="3 4" key="1">
    <citation type="submission" date="2023-09" db="EMBL/GenBank/DDBJ databases">
        <title>Demequina sp. a novel bacteria isolated from Capsicum annuum.</title>
        <authorList>
            <person name="Humaira Z."/>
            <person name="Lee J."/>
            <person name="Cho D."/>
        </authorList>
    </citation>
    <scope>NUCLEOTIDE SEQUENCE</scope>
    <source>
        <strain evidence="2 4">OYTSA14</strain>
        <strain evidence="3">PMTSA13</strain>
    </source>
</reference>
<dbReference type="Proteomes" id="UP001304125">
    <property type="component" value="Chromosome"/>
</dbReference>
<dbReference type="EMBL" id="CP134879">
    <property type="protein sequence ID" value="WNM23858.1"/>
    <property type="molecule type" value="Genomic_DNA"/>
</dbReference>
<organism evidence="3">
    <name type="scientific">Demequina capsici</name>
    <dbReference type="NCBI Taxonomy" id="3075620"/>
    <lineage>
        <taxon>Bacteria</taxon>
        <taxon>Bacillati</taxon>
        <taxon>Actinomycetota</taxon>
        <taxon>Actinomycetes</taxon>
        <taxon>Micrococcales</taxon>
        <taxon>Demequinaceae</taxon>
        <taxon>Demequina</taxon>
    </lineage>
</organism>
<accession>A0AA96F639</accession>
<evidence type="ECO:0000259" key="1">
    <source>
        <dbReference type="SMART" id="SM00858"/>
    </source>
</evidence>
<dbReference type="Pfam" id="PF08666">
    <property type="entry name" value="SAF"/>
    <property type="match status" value="1"/>
</dbReference>
<evidence type="ECO:0000313" key="2">
    <source>
        <dbReference type="EMBL" id="WNM23858.1"/>
    </source>
</evidence>
<gene>
    <name evidence="2" type="ORF">RN606_10890</name>
    <name evidence="3" type="ORF">RN607_10890</name>
</gene>
<proteinExistence type="predicted"/>
<evidence type="ECO:0000313" key="3">
    <source>
        <dbReference type="EMBL" id="WNM26697.1"/>
    </source>
</evidence>
<accession>A0AA96J8X6</accession>
<protein>
    <submittedName>
        <fullName evidence="3">SAF domain-containing protein</fullName>
    </submittedName>
</protein>
<dbReference type="InterPro" id="IPR013974">
    <property type="entry name" value="SAF"/>
</dbReference>
<dbReference type="RefSeq" id="WP_313497092.1">
    <property type="nucleotide sequence ID" value="NZ_CP134879.1"/>
</dbReference>
<dbReference type="AlphaFoldDB" id="A0AA96J8X6"/>
<dbReference type="SMART" id="SM00858">
    <property type="entry name" value="SAF"/>
    <property type="match status" value="1"/>
</dbReference>
<sequence>MSASARPARGRLAPPSWRDPRLLIGIVLIAASVAGVVSLVRAADSTAPVYMAVRELPAGTVLDQEDLVVAHVRVDAGTYVGATEQPWGQVLTRPVGVGELVPAGALSSVDAYDARPVAVRTTRPVAQGIGPGSIVDVWVTVVDEDGQPSSRLVGEQLAVDAVEADDAAFAGSGAQTVYVIVPQDRMEAFLDALAVDGDLSVVGLAG</sequence>
<dbReference type="KEGG" id="dcp:RN607_10890"/>
<evidence type="ECO:0000313" key="4">
    <source>
        <dbReference type="Proteomes" id="UP001304125"/>
    </source>
</evidence>
<dbReference type="CDD" id="cd11614">
    <property type="entry name" value="SAF_CpaB_FlgA_like"/>
    <property type="match status" value="1"/>
</dbReference>
<keyword evidence="4" id="KW-1185">Reference proteome</keyword>